<evidence type="ECO:0000313" key="3">
    <source>
        <dbReference type="Proteomes" id="UP001209878"/>
    </source>
</evidence>
<sequence>MWEVNKCSTPSRVTGDEHWTKVLQANEVNANVTLLLGDGGHLPCWSRARALLTADTHRHSVDPGLIASVYQRVCRWFAATRRHLHRDFRRTARCVSSDEHRQAALTGGASSPRCPPSGAPFKFQLTSASSDDSGVDTSTCSSLTSAGPASTTSGDPCRPCGDNGARVDGACANAATNIRTDACCMRSHLTTTLSCPSNRKVSAQSMAAGRDKETLCATWPPTGKSTSVYDDEGNYGMYTDAEHVSVT</sequence>
<evidence type="ECO:0000313" key="2">
    <source>
        <dbReference type="EMBL" id="KAK2160821.1"/>
    </source>
</evidence>
<proteinExistence type="predicted"/>
<dbReference type="EMBL" id="JAODUO010001626">
    <property type="protein sequence ID" value="KAK2160821.1"/>
    <property type="molecule type" value="Genomic_DNA"/>
</dbReference>
<reference evidence="2" key="1">
    <citation type="journal article" date="2023" name="Mol. Biol. Evol.">
        <title>Third-Generation Sequencing Reveals the Adaptive Role of the Epigenome in Three Deep-Sea Polychaetes.</title>
        <authorList>
            <person name="Perez M."/>
            <person name="Aroh O."/>
            <person name="Sun Y."/>
            <person name="Lan Y."/>
            <person name="Juniper S.K."/>
            <person name="Young C.R."/>
            <person name="Angers B."/>
            <person name="Qian P.Y."/>
        </authorList>
    </citation>
    <scope>NUCLEOTIDE SEQUENCE</scope>
    <source>
        <strain evidence="2">R07B-5</strain>
    </source>
</reference>
<dbReference type="AlphaFoldDB" id="A0AAD9JXQ9"/>
<name>A0AAD9JXQ9_RIDPI</name>
<feature type="region of interest" description="Disordered" evidence="1">
    <location>
        <begin position="137"/>
        <end position="156"/>
    </location>
</feature>
<dbReference type="Proteomes" id="UP001209878">
    <property type="component" value="Unassembled WGS sequence"/>
</dbReference>
<organism evidence="2 3">
    <name type="scientific">Ridgeia piscesae</name>
    <name type="common">Tubeworm</name>
    <dbReference type="NCBI Taxonomy" id="27915"/>
    <lineage>
        <taxon>Eukaryota</taxon>
        <taxon>Metazoa</taxon>
        <taxon>Spiralia</taxon>
        <taxon>Lophotrochozoa</taxon>
        <taxon>Annelida</taxon>
        <taxon>Polychaeta</taxon>
        <taxon>Sedentaria</taxon>
        <taxon>Canalipalpata</taxon>
        <taxon>Sabellida</taxon>
        <taxon>Siboglinidae</taxon>
        <taxon>Ridgeia</taxon>
    </lineage>
</organism>
<evidence type="ECO:0000256" key="1">
    <source>
        <dbReference type="SAM" id="MobiDB-lite"/>
    </source>
</evidence>
<keyword evidence="3" id="KW-1185">Reference proteome</keyword>
<feature type="compositionally biased region" description="Polar residues" evidence="1">
    <location>
        <begin position="137"/>
        <end position="154"/>
    </location>
</feature>
<protein>
    <submittedName>
        <fullName evidence="2">Uncharacterized protein</fullName>
    </submittedName>
</protein>
<comment type="caution">
    <text evidence="2">The sequence shown here is derived from an EMBL/GenBank/DDBJ whole genome shotgun (WGS) entry which is preliminary data.</text>
</comment>
<accession>A0AAD9JXQ9</accession>
<gene>
    <name evidence="2" type="ORF">NP493_1626g00036</name>
</gene>